<dbReference type="PROSITE" id="PS51257">
    <property type="entry name" value="PROKAR_LIPOPROTEIN"/>
    <property type="match status" value="1"/>
</dbReference>
<evidence type="ECO:0000256" key="4">
    <source>
        <dbReference type="ARBA" id="ARBA00022475"/>
    </source>
</evidence>
<evidence type="ECO:0000256" key="1">
    <source>
        <dbReference type="ARBA" id="ARBA00004383"/>
    </source>
</evidence>
<keyword evidence="3" id="KW-0813">Transport</keyword>
<keyword evidence="4" id="KW-1003">Cell membrane</keyword>
<keyword evidence="8" id="KW-1133">Transmembrane helix</keyword>
<accession>A0A7G9TAB4</accession>
<dbReference type="GO" id="GO:0031992">
    <property type="term" value="F:energy transducer activity"/>
    <property type="evidence" value="ECO:0007669"/>
    <property type="project" value="TreeGrafter"/>
</dbReference>
<keyword evidence="9" id="KW-0472">Membrane</keyword>
<dbReference type="SUPFAM" id="SSF74653">
    <property type="entry name" value="TolA/TonB C-terminal domain"/>
    <property type="match status" value="1"/>
</dbReference>
<sequence>MDLRPTRLPLMATLILALSLAACAKKQEEAAMPAIPPTELAAIDTPPPAYPPEAECDSEGGTTVLRVTIDKDGVPAQVAQAQSSGHAALDRAALEAVRTWTFRAATRNGQPVTHTITVPVTFPPVLEKPTRCFAQGG</sequence>
<dbReference type="Pfam" id="PF03544">
    <property type="entry name" value="TonB_C"/>
    <property type="match status" value="1"/>
</dbReference>
<evidence type="ECO:0000256" key="9">
    <source>
        <dbReference type="ARBA" id="ARBA00023136"/>
    </source>
</evidence>
<dbReference type="GO" id="GO:0055085">
    <property type="term" value="P:transmembrane transport"/>
    <property type="evidence" value="ECO:0007669"/>
    <property type="project" value="InterPro"/>
</dbReference>
<dbReference type="PANTHER" id="PTHR33446">
    <property type="entry name" value="PROTEIN TONB-RELATED"/>
    <property type="match status" value="1"/>
</dbReference>
<proteinExistence type="inferred from homology"/>
<dbReference type="GO" id="GO:0015031">
    <property type="term" value="P:protein transport"/>
    <property type="evidence" value="ECO:0007669"/>
    <property type="project" value="UniProtKB-KW"/>
</dbReference>
<protein>
    <submittedName>
        <fullName evidence="12">Energy transducer TonB</fullName>
    </submittedName>
</protein>
<dbReference type="AlphaFoldDB" id="A0A7G9TAB4"/>
<organism evidence="12 13">
    <name type="scientific">Pseudoxanthomonas mexicana</name>
    <dbReference type="NCBI Taxonomy" id="128785"/>
    <lineage>
        <taxon>Bacteria</taxon>
        <taxon>Pseudomonadati</taxon>
        <taxon>Pseudomonadota</taxon>
        <taxon>Gammaproteobacteria</taxon>
        <taxon>Lysobacterales</taxon>
        <taxon>Lysobacteraceae</taxon>
        <taxon>Pseudoxanthomonas</taxon>
    </lineage>
</organism>
<dbReference type="GO" id="GO:0098797">
    <property type="term" value="C:plasma membrane protein complex"/>
    <property type="evidence" value="ECO:0007669"/>
    <property type="project" value="TreeGrafter"/>
</dbReference>
<evidence type="ECO:0000313" key="13">
    <source>
        <dbReference type="Proteomes" id="UP000515838"/>
    </source>
</evidence>
<dbReference type="InterPro" id="IPR037682">
    <property type="entry name" value="TonB_C"/>
</dbReference>
<keyword evidence="5" id="KW-0997">Cell inner membrane</keyword>
<dbReference type="PROSITE" id="PS52015">
    <property type="entry name" value="TONB_CTD"/>
    <property type="match status" value="1"/>
</dbReference>
<comment type="subcellular location">
    <subcellularLocation>
        <location evidence="1">Cell inner membrane</location>
        <topology evidence="1">Single-pass membrane protein</topology>
        <orientation evidence="1">Periplasmic side</orientation>
    </subcellularLocation>
</comment>
<dbReference type="InterPro" id="IPR051045">
    <property type="entry name" value="TonB-dependent_transducer"/>
</dbReference>
<evidence type="ECO:0000256" key="6">
    <source>
        <dbReference type="ARBA" id="ARBA00022692"/>
    </source>
</evidence>
<feature type="signal peptide" evidence="10">
    <location>
        <begin position="1"/>
        <end position="24"/>
    </location>
</feature>
<dbReference type="PANTHER" id="PTHR33446:SF2">
    <property type="entry name" value="PROTEIN TONB"/>
    <property type="match status" value="1"/>
</dbReference>
<dbReference type="InterPro" id="IPR006260">
    <property type="entry name" value="TonB/TolA_C"/>
</dbReference>
<dbReference type="EMBL" id="CP060731">
    <property type="protein sequence ID" value="QNN77039.1"/>
    <property type="molecule type" value="Genomic_DNA"/>
</dbReference>
<keyword evidence="6" id="KW-0812">Transmembrane</keyword>
<evidence type="ECO:0000256" key="5">
    <source>
        <dbReference type="ARBA" id="ARBA00022519"/>
    </source>
</evidence>
<name>A0A7G9TAB4_PSEMX</name>
<evidence type="ECO:0000259" key="11">
    <source>
        <dbReference type="PROSITE" id="PS52015"/>
    </source>
</evidence>
<feature type="chain" id="PRO_5028824167" evidence="10">
    <location>
        <begin position="25"/>
        <end position="137"/>
    </location>
</feature>
<evidence type="ECO:0000256" key="10">
    <source>
        <dbReference type="SAM" id="SignalP"/>
    </source>
</evidence>
<comment type="similarity">
    <text evidence="2">Belongs to the TonB family.</text>
</comment>
<dbReference type="Gene3D" id="3.30.1150.10">
    <property type="match status" value="1"/>
</dbReference>
<dbReference type="RefSeq" id="WP_187572728.1">
    <property type="nucleotide sequence ID" value="NZ_CP060731.1"/>
</dbReference>
<evidence type="ECO:0000313" key="12">
    <source>
        <dbReference type="EMBL" id="QNN77039.1"/>
    </source>
</evidence>
<keyword evidence="7" id="KW-0653">Protein transport</keyword>
<dbReference type="NCBIfam" id="TIGR01352">
    <property type="entry name" value="tonB_Cterm"/>
    <property type="match status" value="1"/>
</dbReference>
<evidence type="ECO:0000256" key="2">
    <source>
        <dbReference type="ARBA" id="ARBA00006555"/>
    </source>
</evidence>
<feature type="domain" description="TonB C-terminal" evidence="11">
    <location>
        <begin position="35"/>
        <end position="131"/>
    </location>
</feature>
<reference evidence="12 13" key="1">
    <citation type="submission" date="2020-08" db="EMBL/GenBank/DDBJ databases">
        <title>Streptomycin Non-resistant strain, P. mexicana.</title>
        <authorList>
            <person name="Ganesh-Kumar S."/>
            <person name="Zhe T."/>
            <person name="Yu Z."/>
            <person name="Min Y."/>
        </authorList>
    </citation>
    <scope>NUCLEOTIDE SEQUENCE [LARGE SCALE GENOMIC DNA]</scope>
    <source>
        <strain evidence="12 13">GTZY2</strain>
    </source>
</reference>
<evidence type="ECO:0000256" key="7">
    <source>
        <dbReference type="ARBA" id="ARBA00022927"/>
    </source>
</evidence>
<dbReference type="Proteomes" id="UP000515838">
    <property type="component" value="Chromosome"/>
</dbReference>
<keyword evidence="10" id="KW-0732">Signal</keyword>
<evidence type="ECO:0000256" key="8">
    <source>
        <dbReference type="ARBA" id="ARBA00022989"/>
    </source>
</evidence>
<evidence type="ECO:0000256" key="3">
    <source>
        <dbReference type="ARBA" id="ARBA00022448"/>
    </source>
</evidence>
<gene>
    <name evidence="12" type="ORF">IAE60_14020</name>
</gene>
<dbReference type="GeneID" id="81472097"/>